<dbReference type="InterPro" id="IPR035979">
    <property type="entry name" value="RBD_domain_sf"/>
</dbReference>
<dbReference type="InterPro" id="IPR000504">
    <property type="entry name" value="RRM_dom"/>
</dbReference>
<name>B4MKM8_DROWI</name>
<dbReference type="KEGG" id="dwi:6638943"/>
<feature type="domain" description="RRM" evidence="3">
    <location>
        <begin position="41"/>
        <end position="104"/>
    </location>
</feature>
<reference evidence="4 5" key="1">
    <citation type="journal article" date="2007" name="Nature">
        <title>Evolution of genes and genomes on the Drosophila phylogeny.</title>
        <authorList>
            <consortium name="Drosophila 12 Genomes Consortium"/>
            <person name="Clark A.G."/>
            <person name="Eisen M.B."/>
            <person name="Smith D.R."/>
            <person name="Bergman C.M."/>
            <person name="Oliver B."/>
            <person name="Markow T.A."/>
            <person name="Kaufman T.C."/>
            <person name="Kellis M."/>
            <person name="Gelbart W."/>
            <person name="Iyer V.N."/>
            <person name="Pollard D.A."/>
            <person name="Sackton T.B."/>
            <person name="Larracuente A.M."/>
            <person name="Singh N.D."/>
            <person name="Abad J.P."/>
            <person name="Abt D.N."/>
            <person name="Adryan B."/>
            <person name="Aguade M."/>
            <person name="Akashi H."/>
            <person name="Anderson W.W."/>
            <person name="Aquadro C.F."/>
            <person name="Ardell D.H."/>
            <person name="Arguello R."/>
            <person name="Artieri C.G."/>
            <person name="Barbash D.A."/>
            <person name="Barker D."/>
            <person name="Barsanti P."/>
            <person name="Batterham P."/>
            <person name="Batzoglou S."/>
            <person name="Begun D."/>
            <person name="Bhutkar A."/>
            <person name="Blanco E."/>
            <person name="Bosak S.A."/>
            <person name="Bradley R.K."/>
            <person name="Brand A.D."/>
            <person name="Brent M.R."/>
            <person name="Brooks A.N."/>
            <person name="Brown R.H."/>
            <person name="Butlin R.K."/>
            <person name="Caggese C."/>
            <person name="Calvi B.R."/>
            <person name="Bernardo de Carvalho A."/>
            <person name="Caspi A."/>
            <person name="Castrezana S."/>
            <person name="Celniker S.E."/>
            <person name="Chang J.L."/>
            <person name="Chapple C."/>
            <person name="Chatterji S."/>
            <person name="Chinwalla A."/>
            <person name="Civetta A."/>
            <person name="Clifton S.W."/>
            <person name="Comeron J.M."/>
            <person name="Costello J.C."/>
            <person name="Coyne J.A."/>
            <person name="Daub J."/>
            <person name="David R.G."/>
            <person name="Delcher A.L."/>
            <person name="Delehaunty K."/>
            <person name="Do C.B."/>
            <person name="Ebling H."/>
            <person name="Edwards K."/>
            <person name="Eickbush T."/>
            <person name="Evans J.D."/>
            <person name="Filipski A."/>
            <person name="Findeiss S."/>
            <person name="Freyhult E."/>
            <person name="Fulton L."/>
            <person name="Fulton R."/>
            <person name="Garcia A.C."/>
            <person name="Gardiner A."/>
            <person name="Garfield D.A."/>
            <person name="Garvin B.E."/>
            <person name="Gibson G."/>
            <person name="Gilbert D."/>
            <person name="Gnerre S."/>
            <person name="Godfrey J."/>
            <person name="Good R."/>
            <person name="Gotea V."/>
            <person name="Gravely B."/>
            <person name="Greenberg A.J."/>
            <person name="Griffiths-Jones S."/>
            <person name="Gross S."/>
            <person name="Guigo R."/>
            <person name="Gustafson E.A."/>
            <person name="Haerty W."/>
            <person name="Hahn M.W."/>
            <person name="Halligan D.L."/>
            <person name="Halpern A.L."/>
            <person name="Halter G.M."/>
            <person name="Han M.V."/>
            <person name="Heger A."/>
            <person name="Hillier L."/>
            <person name="Hinrichs A.S."/>
            <person name="Holmes I."/>
            <person name="Hoskins R.A."/>
            <person name="Hubisz M.J."/>
            <person name="Hultmark D."/>
            <person name="Huntley M.A."/>
            <person name="Jaffe D.B."/>
            <person name="Jagadeeshan S."/>
            <person name="Jeck W.R."/>
            <person name="Johnson J."/>
            <person name="Jones C.D."/>
            <person name="Jordan W.C."/>
            <person name="Karpen G.H."/>
            <person name="Kataoka E."/>
            <person name="Keightley P.D."/>
            <person name="Kheradpour P."/>
            <person name="Kirkness E.F."/>
            <person name="Koerich L.B."/>
            <person name="Kristiansen K."/>
            <person name="Kudrna D."/>
            <person name="Kulathinal R.J."/>
            <person name="Kumar S."/>
            <person name="Kwok R."/>
            <person name="Lander E."/>
            <person name="Langley C.H."/>
            <person name="Lapoint R."/>
            <person name="Lazzaro B.P."/>
            <person name="Lee S.J."/>
            <person name="Levesque L."/>
            <person name="Li R."/>
            <person name="Lin C.F."/>
            <person name="Lin M.F."/>
            <person name="Lindblad-Toh K."/>
            <person name="Llopart A."/>
            <person name="Long M."/>
            <person name="Low L."/>
            <person name="Lozovsky E."/>
            <person name="Lu J."/>
            <person name="Luo M."/>
            <person name="Machado C.A."/>
            <person name="Makalowski W."/>
            <person name="Marzo M."/>
            <person name="Matsuda M."/>
            <person name="Matzkin L."/>
            <person name="McAllister B."/>
            <person name="McBride C.S."/>
            <person name="McKernan B."/>
            <person name="McKernan K."/>
            <person name="Mendez-Lago M."/>
            <person name="Minx P."/>
            <person name="Mollenhauer M.U."/>
            <person name="Montooth K."/>
            <person name="Mount S.M."/>
            <person name="Mu X."/>
            <person name="Myers E."/>
            <person name="Negre B."/>
            <person name="Newfeld S."/>
            <person name="Nielsen R."/>
            <person name="Noor M.A."/>
            <person name="O'Grady P."/>
            <person name="Pachter L."/>
            <person name="Papaceit M."/>
            <person name="Parisi M.J."/>
            <person name="Parisi M."/>
            <person name="Parts L."/>
            <person name="Pedersen J.S."/>
            <person name="Pesole G."/>
            <person name="Phillippy A.M."/>
            <person name="Ponting C.P."/>
            <person name="Pop M."/>
            <person name="Porcelli D."/>
            <person name="Powell J.R."/>
            <person name="Prohaska S."/>
            <person name="Pruitt K."/>
            <person name="Puig M."/>
            <person name="Quesneville H."/>
            <person name="Ram K.R."/>
            <person name="Rand D."/>
            <person name="Rasmussen M.D."/>
            <person name="Reed L.K."/>
            <person name="Reenan R."/>
            <person name="Reily A."/>
            <person name="Remington K.A."/>
            <person name="Rieger T.T."/>
            <person name="Ritchie M.G."/>
            <person name="Robin C."/>
            <person name="Rogers Y.H."/>
            <person name="Rohde C."/>
            <person name="Rozas J."/>
            <person name="Rubenfield M.J."/>
            <person name="Ruiz A."/>
            <person name="Russo S."/>
            <person name="Salzberg S.L."/>
            <person name="Sanchez-Gracia A."/>
            <person name="Saranga D.J."/>
            <person name="Sato H."/>
            <person name="Schaeffer S.W."/>
            <person name="Schatz M.C."/>
            <person name="Schlenke T."/>
            <person name="Schwartz R."/>
            <person name="Segarra C."/>
            <person name="Singh R.S."/>
            <person name="Sirot L."/>
            <person name="Sirota M."/>
            <person name="Sisneros N.B."/>
            <person name="Smith C.D."/>
            <person name="Smith T.F."/>
            <person name="Spieth J."/>
            <person name="Stage D.E."/>
            <person name="Stark A."/>
            <person name="Stephan W."/>
            <person name="Strausberg R.L."/>
            <person name="Strempel S."/>
            <person name="Sturgill D."/>
            <person name="Sutton G."/>
            <person name="Sutton G.G."/>
            <person name="Tao W."/>
            <person name="Teichmann S."/>
            <person name="Tobari Y.N."/>
            <person name="Tomimura Y."/>
            <person name="Tsolas J.M."/>
            <person name="Valente V.L."/>
            <person name="Venter E."/>
            <person name="Venter J.C."/>
            <person name="Vicario S."/>
            <person name="Vieira F.G."/>
            <person name="Vilella A.J."/>
            <person name="Villasante A."/>
            <person name="Walenz B."/>
            <person name="Wang J."/>
            <person name="Wasserman M."/>
            <person name="Watts T."/>
            <person name="Wilson D."/>
            <person name="Wilson R.K."/>
            <person name="Wing R.A."/>
            <person name="Wolfner M.F."/>
            <person name="Wong A."/>
            <person name="Wong G.K."/>
            <person name="Wu C.I."/>
            <person name="Wu G."/>
            <person name="Yamamoto D."/>
            <person name="Yang H.P."/>
            <person name="Yang S.P."/>
            <person name="Yorke J.A."/>
            <person name="Yoshida K."/>
            <person name="Zdobnov E."/>
            <person name="Zhang P."/>
            <person name="Zhang Y."/>
            <person name="Zimin A.V."/>
            <person name="Baldwin J."/>
            <person name="Abdouelleil A."/>
            <person name="Abdulkadir J."/>
            <person name="Abebe A."/>
            <person name="Abera B."/>
            <person name="Abreu J."/>
            <person name="Acer S.C."/>
            <person name="Aftuck L."/>
            <person name="Alexander A."/>
            <person name="An P."/>
            <person name="Anderson E."/>
            <person name="Anderson S."/>
            <person name="Arachi H."/>
            <person name="Azer M."/>
            <person name="Bachantsang P."/>
            <person name="Barry A."/>
            <person name="Bayul T."/>
            <person name="Berlin A."/>
            <person name="Bessette D."/>
            <person name="Bloom T."/>
            <person name="Blye J."/>
            <person name="Boguslavskiy L."/>
            <person name="Bonnet C."/>
            <person name="Boukhgalter B."/>
            <person name="Bourzgui I."/>
            <person name="Brown A."/>
            <person name="Cahill P."/>
            <person name="Channer S."/>
            <person name="Cheshatsang Y."/>
            <person name="Chuda L."/>
            <person name="Citroen M."/>
            <person name="Collymore A."/>
            <person name="Cooke P."/>
            <person name="Costello M."/>
            <person name="D'Aco K."/>
            <person name="Daza R."/>
            <person name="De Haan G."/>
            <person name="DeGray S."/>
            <person name="DeMaso C."/>
            <person name="Dhargay N."/>
            <person name="Dooley K."/>
            <person name="Dooley E."/>
            <person name="Doricent M."/>
            <person name="Dorje P."/>
            <person name="Dorjee K."/>
            <person name="Dupes A."/>
            <person name="Elong R."/>
            <person name="Falk J."/>
            <person name="Farina A."/>
            <person name="Faro S."/>
            <person name="Ferguson D."/>
            <person name="Fisher S."/>
            <person name="Foley C.D."/>
            <person name="Franke A."/>
            <person name="Friedrich D."/>
            <person name="Gadbois L."/>
            <person name="Gearin G."/>
            <person name="Gearin C.R."/>
            <person name="Giannoukos G."/>
            <person name="Goode T."/>
            <person name="Graham J."/>
            <person name="Grandbois E."/>
            <person name="Grewal S."/>
            <person name="Gyaltsen K."/>
            <person name="Hafez N."/>
            <person name="Hagos B."/>
            <person name="Hall J."/>
            <person name="Henson C."/>
            <person name="Hollinger A."/>
            <person name="Honan T."/>
            <person name="Huard M.D."/>
            <person name="Hughes L."/>
            <person name="Hurhula B."/>
            <person name="Husby M.E."/>
            <person name="Kamat A."/>
            <person name="Kanga B."/>
            <person name="Kashin S."/>
            <person name="Khazanovich D."/>
            <person name="Kisner P."/>
            <person name="Lance K."/>
            <person name="Lara M."/>
            <person name="Lee W."/>
            <person name="Lennon N."/>
            <person name="Letendre F."/>
            <person name="LeVine R."/>
            <person name="Lipovsky A."/>
            <person name="Liu X."/>
            <person name="Liu J."/>
            <person name="Liu S."/>
            <person name="Lokyitsang T."/>
            <person name="Lokyitsang Y."/>
            <person name="Lubonja R."/>
            <person name="Lui A."/>
            <person name="MacDonald P."/>
            <person name="Magnisalis V."/>
            <person name="Maru K."/>
            <person name="Matthews C."/>
            <person name="McCusker W."/>
            <person name="McDonough S."/>
            <person name="Mehta T."/>
            <person name="Meldrim J."/>
            <person name="Meneus L."/>
            <person name="Mihai O."/>
            <person name="Mihalev A."/>
            <person name="Mihova T."/>
            <person name="Mittelman R."/>
            <person name="Mlenga V."/>
            <person name="Montmayeur A."/>
            <person name="Mulrain L."/>
            <person name="Navidi A."/>
            <person name="Naylor J."/>
            <person name="Negash T."/>
            <person name="Nguyen T."/>
            <person name="Nguyen N."/>
            <person name="Nicol R."/>
            <person name="Norbu C."/>
            <person name="Norbu N."/>
            <person name="Novod N."/>
            <person name="O'Neill B."/>
            <person name="Osman S."/>
            <person name="Markiewicz E."/>
            <person name="Oyono O.L."/>
            <person name="Patti C."/>
            <person name="Phunkhang P."/>
            <person name="Pierre F."/>
            <person name="Priest M."/>
            <person name="Raghuraman S."/>
            <person name="Rege F."/>
            <person name="Reyes R."/>
            <person name="Rise C."/>
            <person name="Rogov P."/>
            <person name="Ross K."/>
            <person name="Ryan E."/>
            <person name="Settipalli S."/>
            <person name="Shea T."/>
            <person name="Sherpa N."/>
            <person name="Shi L."/>
            <person name="Shih D."/>
            <person name="Sparrow T."/>
            <person name="Spaulding J."/>
            <person name="Stalker J."/>
            <person name="Stange-Thomann N."/>
            <person name="Stavropoulos S."/>
            <person name="Stone C."/>
            <person name="Strader C."/>
            <person name="Tesfaye S."/>
            <person name="Thomson T."/>
            <person name="Thoulutsang Y."/>
            <person name="Thoulutsang D."/>
            <person name="Topham K."/>
            <person name="Topping I."/>
            <person name="Tsamla T."/>
            <person name="Vassiliev H."/>
            <person name="Vo A."/>
            <person name="Wangchuk T."/>
            <person name="Wangdi T."/>
            <person name="Weiand M."/>
            <person name="Wilkinson J."/>
            <person name="Wilson A."/>
            <person name="Yadav S."/>
            <person name="Young G."/>
            <person name="Yu Q."/>
            <person name="Zembek L."/>
            <person name="Zhong D."/>
            <person name="Zimmer A."/>
            <person name="Zwirko Z."/>
            <person name="Jaffe D.B."/>
            <person name="Alvarez P."/>
            <person name="Brockman W."/>
            <person name="Butler J."/>
            <person name="Chin C."/>
            <person name="Gnerre S."/>
            <person name="Grabherr M."/>
            <person name="Kleber M."/>
            <person name="Mauceli E."/>
            <person name="MacCallum I."/>
        </authorList>
    </citation>
    <scope>NUCLEOTIDE SEQUENCE [LARGE SCALE GENOMIC DNA]</scope>
    <source>
        <strain evidence="5">Tucson 14030-0811.24</strain>
    </source>
</reference>
<evidence type="ECO:0000256" key="2">
    <source>
        <dbReference type="SAM" id="MobiDB-lite"/>
    </source>
</evidence>
<dbReference type="HOGENOM" id="CLU_1143607_0_0_1"/>
<dbReference type="InParanoid" id="B4MKM8"/>
<gene>
    <name evidence="4" type="primary">Dwil\GK17027</name>
    <name evidence="4" type="ORF">Dwil_GK17027</name>
</gene>
<evidence type="ECO:0000256" key="1">
    <source>
        <dbReference type="ARBA" id="ARBA00022884"/>
    </source>
</evidence>
<evidence type="ECO:0000313" key="4">
    <source>
        <dbReference type="EMBL" id="EDW72734.2"/>
    </source>
</evidence>
<dbReference type="OrthoDB" id="1748655at2759"/>
<keyword evidence="1" id="KW-0694">RNA-binding</keyword>
<proteinExistence type="predicted"/>
<dbReference type="Proteomes" id="UP000007798">
    <property type="component" value="Unassembled WGS sequence"/>
</dbReference>
<organism evidence="4 5">
    <name type="scientific">Drosophila willistoni</name>
    <name type="common">Fruit fly</name>
    <dbReference type="NCBI Taxonomy" id="7260"/>
    <lineage>
        <taxon>Eukaryota</taxon>
        <taxon>Metazoa</taxon>
        <taxon>Ecdysozoa</taxon>
        <taxon>Arthropoda</taxon>
        <taxon>Hexapoda</taxon>
        <taxon>Insecta</taxon>
        <taxon>Pterygota</taxon>
        <taxon>Neoptera</taxon>
        <taxon>Endopterygota</taxon>
        <taxon>Diptera</taxon>
        <taxon>Brachycera</taxon>
        <taxon>Muscomorpha</taxon>
        <taxon>Ephydroidea</taxon>
        <taxon>Drosophilidae</taxon>
        <taxon>Drosophila</taxon>
        <taxon>Sophophora</taxon>
    </lineage>
</organism>
<keyword evidence="5" id="KW-1185">Reference proteome</keyword>
<dbReference type="GO" id="GO:0003723">
    <property type="term" value="F:RNA binding"/>
    <property type="evidence" value="ECO:0007669"/>
    <property type="project" value="UniProtKB-KW"/>
</dbReference>
<accession>B4MKM8</accession>
<feature type="region of interest" description="Disordered" evidence="2">
    <location>
        <begin position="233"/>
        <end position="283"/>
    </location>
</feature>
<feature type="compositionally biased region" description="Basic and acidic residues" evidence="2">
    <location>
        <begin position="255"/>
        <end position="266"/>
    </location>
</feature>
<dbReference type="eggNOG" id="KOG0118">
    <property type="taxonomic scope" value="Eukaryota"/>
</dbReference>
<dbReference type="Gene3D" id="3.30.70.330">
    <property type="match status" value="1"/>
</dbReference>
<dbReference type="SMART" id="SM00360">
    <property type="entry name" value="RRM"/>
    <property type="match status" value="1"/>
</dbReference>
<dbReference type="EMBL" id="CH963847">
    <property type="protein sequence ID" value="EDW72734.2"/>
    <property type="molecule type" value="Genomic_DNA"/>
</dbReference>
<evidence type="ECO:0000313" key="5">
    <source>
        <dbReference type="Proteomes" id="UP000007798"/>
    </source>
</evidence>
<evidence type="ECO:0000259" key="3">
    <source>
        <dbReference type="SMART" id="SM00360"/>
    </source>
</evidence>
<dbReference type="InterPro" id="IPR012677">
    <property type="entry name" value="Nucleotide-bd_a/b_plait_sf"/>
</dbReference>
<dbReference type="STRING" id="7260.B4MKM8"/>
<protein>
    <recommendedName>
        <fullName evidence="3">RRM domain-containing protein</fullName>
    </recommendedName>
</protein>
<sequence length="283" mass="32706">MMTTKTDDKDYYNYDDCSDLNSMNDMDDDEFINIPDQATYMVHIKNLPNDATVQEIRRIFANYNIRSLNSAGSSAYIEIESREEVIKLLKLDEPMCRGRRLFINIIDRFAGGDSSKTANENKNNHHQIETIDTYQTADTHIPIPTITIDTSTSTSTDTSNSQLPTLVDSNNICNKSWLENHKSETPQSSLEMFSIDVKPSSIEELEKRMQLRLQKLCEFENAETLRMEKLSAMMKKPNDSTDPNIMQEDDEQEIEKEQEQQQKQTDESITPMSWRDFCKQQGL</sequence>
<dbReference type="AlphaFoldDB" id="B4MKM8"/>
<dbReference type="SUPFAM" id="SSF54928">
    <property type="entry name" value="RNA-binding domain, RBD"/>
    <property type="match status" value="1"/>
</dbReference>